<dbReference type="EMBL" id="PJRP01000004">
    <property type="protein sequence ID" value="PLQ00335.1"/>
    <property type="molecule type" value="Genomic_DNA"/>
</dbReference>
<evidence type="ECO:0000313" key="1">
    <source>
        <dbReference type="EMBL" id="PLQ00335.1"/>
    </source>
</evidence>
<proteinExistence type="predicted"/>
<dbReference type="AlphaFoldDB" id="A0A2N5CDS2"/>
<dbReference type="RefSeq" id="WP_146002026.1">
    <property type="nucleotide sequence ID" value="NZ_PJRP01000004.1"/>
</dbReference>
<reference evidence="1 2" key="1">
    <citation type="submission" date="2017-12" db="EMBL/GenBank/DDBJ databases">
        <title>Genome sequence of the active heterotrophic nitrifier-denitrifier, Cupriavidus pauculus UM1.</title>
        <authorList>
            <person name="Putonti C."/>
            <person name="Castignetti D."/>
        </authorList>
    </citation>
    <scope>NUCLEOTIDE SEQUENCE [LARGE SCALE GENOMIC DNA]</scope>
    <source>
        <strain evidence="1 2">UM1</strain>
    </source>
</reference>
<comment type="caution">
    <text evidence="1">The sequence shown here is derived from an EMBL/GenBank/DDBJ whole genome shotgun (WGS) entry which is preliminary data.</text>
</comment>
<dbReference type="Proteomes" id="UP000234341">
    <property type="component" value="Unassembled WGS sequence"/>
</dbReference>
<protein>
    <submittedName>
        <fullName evidence="1">Uncharacterized protein</fullName>
    </submittedName>
</protein>
<accession>A0A2N5CDS2</accession>
<organism evidence="1 2">
    <name type="scientific">Cupriavidus pauculus</name>
    <dbReference type="NCBI Taxonomy" id="82633"/>
    <lineage>
        <taxon>Bacteria</taxon>
        <taxon>Pseudomonadati</taxon>
        <taxon>Pseudomonadota</taxon>
        <taxon>Betaproteobacteria</taxon>
        <taxon>Burkholderiales</taxon>
        <taxon>Burkholderiaceae</taxon>
        <taxon>Cupriavidus</taxon>
    </lineage>
</organism>
<name>A0A2N5CDS2_9BURK</name>
<evidence type="ECO:0000313" key="2">
    <source>
        <dbReference type="Proteomes" id="UP000234341"/>
    </source>
</evidence>
<sequence length="101" mass="11278">MMIKNSQRALKNLERYISEIAELLTSKEKAVQCLPQGRRADMEALTTANLRVTLEAMEMRAATLRSGGVHAAETRKALKIKADSFRYGSRPKGDGRPYGPR</sequence>
<gene>
    <name evidence="1" type="ORF">CYJ10_11900</name>
</gene>